<sequence>MAILKVEKFWLIFPKEKEEKVVSIFKGFEDIHWEKLTEEGNPEKSSPYDAYLTKLDEILKILRFFYPEGKGFLEAFFAGREEITEEEFEKLRSEVSVDELYKEAKILERTLNVIEEKKKLLSNLYEETAYWVDVNEILDFPRVFKRFALYCGGFTQDEWNSFLEDSKDVLEESWYKAFVSNKTVKVIFVVPKTLSEIFENLLQKHNFNHKRIPYLKSSPVEGLEKIQRSLNKVEEELKALYLKAEKLLAKKKNILAWYDYYVAKIKEVGAKSLAHHSNYFTIFSGWIPKRDKERFLTLLRDNIPDAIFDSREPDQDDDPPVILHNPKLIKPFEFLTKLYGLPPYGFIDPTPFMAPFYMVFFGICLGDIGYGLLLLLSSLWIKRKFKPEDDTKQLLDLLTVLSIPSIIVGTLTWSVFGNQPFLGPDGKFLGVFPIVNPSQDLITALGISLFIGIISQFYALILRFISCIKVKDYEGALYDAGLWILFLGSLLIYFGSKALGIRLGGMEVFKYVLLFSLIGLILTQGRDKKGFARILVGLISIYGIMGGYGLTSFVGDVLSYSRLFALNLVGSIFGFVITQLANMVKGVPILGWIFLILIWMGGQLLNFVLSALSAFVHSTRLQFLELYGRFFVDGGRKFLPYRIEGKFFRIKKNYDGR</sequence>
<dbReference type="GO" id="GO:0033179">
    <property type="term" value="C:proton-transporting V-type ATPase, V0 domain"/>
    <property type="evidence" value="ECO:0007669"/>
    <property type="project" value="InterPro"/>
</dbReference>
<evidence type="ECO:0000256" key="4">
    <source>
        <dbReference type="ARBA" id="ARBA00022692"/>
    </source>
</evidence>
<keyword evidence="4 9" id="KW-0812">Transmembrane</keyword>
<feature type="transmembrane region" description="Helical" evidence="9">
    <location>
        <begin position="534"/>
        <end position="554"/>
    </location>
</feature>
<dbReference type="OMA" id="MAVNIMA"/>
<dbReference type="EMBL" id="DTDV01000007">
    <property type="protein sequence ID" value="HGK23383.1"/>
    <property type="molecule type" value="Genomic_DNA"/>
</dbReference>
<dbReference type="GO" id="GO:0007035">
    <property type="term" value="P:vacuolar acidification"/>
    <property type="evidence" value="ECO:0007669"/>
    <property type="project" value="TreeGrafter"/>
</dbReference>
<comment type="subcellular location">
    <subcellularLocation>
        <location evidence="1">Membrane</location>
        <topology evidence="1">Multi-pass membrane protein</topology>
    </subcellularLocation>
</comment>
<proteinExistence type="inferred from homology"/>
<evidence type="ECO:0000256" key="6">
    <source>
        <dbReference type="ARBA" id="ARBA00023065"/>
    </source>
</evidence>
<comment type="similarity">
    <text evidence="2">Belongs to the V-ATPase 116 kDa subunit family.</text>
</comment>
<keyword evidence="6" id="KW-0406">Ion transport</keyword>
<dbReference type="InterPro" id="IPR002490">
    <property type="entry name" value="V-ATPase_116kDa_su"/>
</dbReference>
<evidence type="ECO:0000256" key="1">
    <source>
        <dbReference type="ARBA" id="ARBA00004141"/>
    </source>
</evidence>
<keyword evidence="7 9" id="KW-0472">Membrane</keyword>
<evidence type="ECO:0000256" key="2">
    <source>
        <dbReference type="ARBA" id="ARBA00009904"/>
    </source>
</evidence>
<feature type="coiled-coil region" evidence="8">
    <location>
        <begin position="223"/>
        <end position="250"/>
    </location>
</feature>
<keyword evidence="3" id="KW-0813">Transport</keyword>
<keyword evidence="5 9" id="KW-1133">Transmembrane helix</keyword>
<evidence type="ECO:0000313" key="10">
    <source>
        <dbReference type="EMBL" id="HGK23383.1"/>
    </source>
</evidence>
<feature type="transmembrane region" description="Helical" evidence="9">
    <location>
        <begin position="589"/>
        <end position="616"/>
    </location>
</feature>
<comment type="caution">
    <text evidence="10">The sequence shown here is derived from an EMBL/GenBank/DDBJ whole genome shotgun (WGS) entry which is preliminary data.</text>
</comment>
<dbReference type="GO" id="GO:0046961">
    <property type="term" value="F:proton-transporting ATPase activity, rotational mechanism"/>
    <property type="evidence" value="ECO:0007669"/>
    <property type="project" value="InterPro"/>
</dbReference>
<evidence type="ECO:0000256" key="9">
    <source>
        <dbReference type="SAM" id="Phobius"/>
    </source>
</evidence>
<dbReference type="GO" id="GO:0051117">
    <property type="term" value="F:ATPase binding"/>
    <property type="evidence" value="ECO:0007669"/>
    <property type="project" value="TreeGrafter"/>
</dbReference>
<evidence type="ECO:0000256" key="5">
    <source>
        <dbReference type="ARBA" id="ARBA00022989"/>
    </source>
</evidence>
<gene>
    <name evidence="10" type="ORF">ENU78_02865</name>
</gene>
<dbReference type="AlphaFoldDB" id="A0A7C2CZS8"/>
<feature type="transmembrane region" description="Helical" evidence="9">
    <location>
        <begin position="356"/>
        <end position="381"/>
    </location>
</feature>
<dbReference type="PANTHER" id="PTHR11629:SF63">
    <property type="entry name" value="V-TYPE PROTON ATPASE SUBUNIT A"/>
    <property type="match status" value="1"/>
</dbReference>
<accession>A0A7C2CZS8</accession>
<dbReference type="RefSeq" id="WP_012547931.1">
    <property type="nucleotide sequence ID" value="NZ_VTFL01000004.1"/>
</dbReference>
<feature type="transmembrane region" description="Helical" evidence="9">
    <location>
        <begin position="393"/>
        <end position="416"/>
    </location>
</feature>
<protein>
    <submittedName>
        <fullName evidence="10">ATPase</fullName>
    </submittedName>
</protein>
<dbReference type="GO" id="GO:0016471">
    <property type="term" value="C:vacuolar proton-transporting V-type ATPase complex"/>
    <property type="evidence" value="ECO:0007669"/>
    <property type="project" value="TreeGrafter"/>
</dbReference>
<feature type="transmembrane region" description="Helical" evidence="9">
    <location>
        <begin position="477"/>
        <end position="495"/>
    </location>
</feature>
<dbReference type="PANTHER" id="PTHR11629">
    <property type="entry name" value="VACUOLAR PROTON ATPASES"/>
    <property type="match status" value="1"/>
</dbReference>
<evidence type="ECO:0000256" key="7">
    <source>
        <dbReference type="ARBA" id="ARBA00023136"/>
    </source>
</evidence>
<reference evidence="10" key="1">
    <citation type="journal article" date="2020" name="mSystems">
        <title>Genome- and Community-Level Interaction Insights into Carbon Utilization and Element Cycling Functions of Hydrothermarchaeota in Hydrothermal Sediment.</title>
        <authorList>
            <person name="Zhou Z."/>
            <person name="Liu Y."/>
            <person name="Xu W."/>
            <person name="Pan J."/>
            <person name="Luo Z.H."/>
            <person name="Li M."/>
        </authorList>
    </citation>
    <scope>NUCLEOTIDE SEQUENCE [LARGE SCALE GENOMIC DNA]</scope>
    <source>
        <strain evidence="10">SpSt-70</strain>
    </source>
</reference>
<keyword evidence="8" id="KW-0175">Coiled coil</keyword>
<evidence type="ECO:0000256" key="8">
    <source>
        <dbReference type="SAM" id="Coils"/>
    </source>
</evidence>
<name>A0A7C2CZS8_DICTH</name>
<feature type="transmembrane region" description="Helical" evidence="9">
    <location>
        <begin position="501"/>
        <end position="522"/>
    </location>
</feature>
<feature type="transmembrane region" description="Helical" evidence="9">
    <location>
        <begin position="560"/>
        <end position="577"/>
    </location>
</feature>
<dbReference type="Pfam" id="PF01496">
    <property type="entry name" value="V_ATPase_I"/>
    <property type="match status" value="1"/>
</dbReference>
<feature type="transmembrane region" description="Helical" evidence="9">
    <location>
        <begin position="441"/>
        <end position="465"/>
    </location>
</feature>
<evidence type="ECO:0000256" key="3">
    <source>
        <dbReference type="ARBA" id="ARBA00022448"/>
    </source>
</evidence>
<feature type="coiled-coil region" evidence="8">
    <location>
        <begin position="97"/>
        <end position="127"/>
    </location>
</feature>
<organism evidence="10">
    <name type="scientific">Dictyoglomus thermophilum</name>
    <dbReference type="NCBI Taxonomy" id="14"/>
    <lineage>
        <taxon>Bacteria</taxon>
        <taxon>Pseudomonadati</taxon>
        <taxon>Dictyoglomota</taxon>
        <taxon>Dictyoglomia</taxon>
        <taxon>Dictyoglomales</taxon>
        <taxon>Dictyoglomaceae</taxon>
        <taxon>Dictyoglomus</taxon>
    </lineage>
</organism>